<dbReference type="Proteomes" id="UP000237755">
    <property type="component" value="Unassembled WGS sequence"/>
</dbReference>
<proteinExistence type="predicted"/>
<evidence type="ECO:0000259" key="3">
    <source>
        <dbReference type="PROSITE" id="PS50937"/>
    </source>
</evidence>
<keyword evidence="5" id="KW-1185">Reference proteome</keyword>
<accession>A0ABX5ATH5</accession>
<dbReference type="PANTHER" id="PTHR30204:SF58">
    <property type="entry name" value="HTH-TYPE TRANSCRIPTIONAL REGULATOR YFMP"/>
    <property type="match status" value="1"/>
</dbReference>
<dbReference type="PROSITE" id="PS50937">
    <property type="entry name" value="HTH_MERR_2"/>
    <property type="match status" value="1"/>
</dbReference>
<dbReference type="Gene3D" id="1.10.1660.10">
    <property type="match status" value="1"/>
</dbReference>
<dbReference type="InterPro" id="IPR000551">
    <property type="entry name" value="MerR-type_HTH_dom"/>
</dbReference>
<protein>
    <submittedName>
        <fullName evidence="4">Transcriptional regulator</fullName>
    </submittedName>
</protein>
<feature type="domain" description="HTH merR-type" evidence="3">
    <location>
        <begin position="7"/>
        <end position="75"/>
    </location>
</feature>
<dbReference type="SMART" id="SM00422">
    <property type="entry name" value="HTH_MERR"/>
    <property type="match status" value="1"/>
</dbReference>
<dbReference type="PANTHER" id="PTHR30204">
    <property type="entry name" value="REDOX-CYCLING DRUG-SENSING TRANSCRIPTIONAL ACTIVATOR SOXR"/>
    <property type="match status" value="1"/>
</dbReference>
<evidence type="ECO:0000313" key="5">
    <source>
        <dbReference type="Proteomes" id="UP000237755"/>
    </source>
</evidence>
<sequence length="140" mass="15683">MDERAPIFVISAAAELAGMHPQTLRQYDRLGLVEPQRTPGKSRRYSMRDVMQLREIAILSAEGVSLEGIRRILELENRVNELSTRVRELEGALADEMLNRPGRRIFAAGAEGDVISVKAGTRLRRPNSVVVWRPLGGIEH</sequence>
<comment type="caution">
    <text evidence="4">The sequence shown here is derived from an EMBL/GenBank/DDBJ whole genome shotgun (WGS) entry which is preliminary data.</text>
</comment>
<keyword evidence="2" id="KW-0175">Coiled coil</keyword>
<name>A0ABX5ATH5_9MICO</name>
<evidence type="ECO:0000313" key="4">
    <source>
        <dbReference type="EMBL" id="PPL16847.1"/>
    </source>
</evidence>
<dbReference type="InterPro" id="IPR047057">
    <property type="entry name" value="MerR_fam"/>
</dbReference>
<feature type="coiled-coil region" evidence="2">
    <location>
        <begin position="72"/>
        <end position="99"/>
    </location>
</feature>
<gene>
    <name evidence="4" type="ORF">GY24_12170</name>
</gene>
<dbReference type="EMBL" id="MPZN01000042">
    <property type="protein sequence ID" value="PPL16847.1"/>
    <property type="molecule type" value="Genomic_DNA"/>
</dbReference>
<dbReference type="Pfam" id="PF13411">
    <property type="entry name" value="MerR_1"/>
    <property type="match status" value="1"/>
</dbReference>
<organism evidence="4 5">
    <name type="scientific">Microterricola pindariensis</name>
    <dbReference type="NCBI Taxonomy" id="478010"/>
    <lineage>
        <taxon>Bacteria</taxon>
        <taxon>Bacillati</taxon>
        <taxon>Actinomycetota</taxon>
        <taxon>Actinomycetes</taxon>
        <taxon>Micrococcales</taxon>
        <taxon>Microbacteriaceae</taxon>
        <taxon>Microterricola</taxon>
    </lineage>
</organism>
<dbReference type="InterPro" id="IPR009061">
    <property type="entry name" value="DNA-bd_dom_put_sf"/>
</dbReference>
<dbReference type="SUPFAM" id="SSF46955">
    <property type="entry name" value="Putative DNA-binding domain"/>
    <property type="match status" value="1"/>
</dbReference>
<dbReference type="NCBIfam" id="NF047375">
    <property type="entry name" value="HeatShock_HspR"/>
    <property type="match status" value="1"/>
</dbReference>
<evidence type="ECO:0000256" key="2">
    <source>
        <dbReference type="SAM" id="Coils"/>
    </source>
</evidence>
<reference evidence="4 5" key="1">
    <citation type="journal article" date="2008" name="Int. J. Syst. Evol. Microbiol.">
        <title>Leifsonia pindariensis sp. nov., isolated from the Pindari glacier of the Indian Himalayas, and emended description of the genus Leifsonia.</title>
        <authorList>
            <person name="Reddy G.S."/>
            <person name="Prabagaran S.R."/>
            <person name="Shivaji S."/>
        </authorList>
    </citation>
    <scope>NUCLEOTIDE SEQUENCE [LARGE SCALE GENOMIC DNA]</scope>
    <source>
        <strain evidence="4 5">PON 10</strain>
    </source>
</reference>
<keyword evidence="1" id="KW-0238">DNA-binding</keyword>
<evidence type="ECO:0000256" key="1">
    <source>
        <dbReference type="ARBA" id="ARBA00023125"/>
    </source>
</evidence>